<dbReference type="RefSeq" id="WP_076486113.1">
    <property type="nucleotide sequence ID" value="NZ_FTOG01000012.1"/>
</dbReference>
<dbReference type="EMBL" id="FTOG01000012">
    <property type="protein sequence ID" value="SIT16942.1"/>
    <property type="molecule type" value="Genomic_DNA"/>
</dbReference>
<evidence type="ECO:0000313" key="2">
    <source>
        <dbReference type="Proteomes" id="UP000186221"/>
    </source>
</evidence>
<proteinExistence type="predicted"/>
<dbReference type="STRING" id="453582.SAMN05421580_11296"/>
<dbReference type="OrthoDB" id="7868168at2"/>
<evidence type="ECO:0000313" key="1">
    <source>
        <dbReference type="EMBL" id="SIT16942.1"/>
    </source>
</evidence>
<sequence>MSDRLTPEEIVTRAGTGLGKIDLWGARGITMVSFQEIEAMACLLADCGLTPIYPGAPVPQLTFTTTRNKEPQNV</sequence>
<reference evidence="2" key="1">
    <citation type="submission" date="2017-01" db="EMBL/GenBank/DDBJ databases">
        <authorList>
            <person name="Varghese N."/>
            <person name="Submissions S."/>
        </authorList>
    </citation>
    <scope>NUCLEOTIDE SEQUENCE [LARGE SCALE GENOMIC DNA]</scope>
    <source>
        <strain evidence="2">DSM 19945</strain>
    </source>
</reference>
<keyword evidence="2" id="KW-1185">Reference proteome</keyword>
<gene>
    <name evidence="1" type="ORF">SAMN05421580_11296</name>
</gene>
<protein>
    <submittedName>
        <fullName evidence="1">Uncharacterized protein</fullName>
    </submittedName>
</protein>
<organism evidence="1 2">
    <name type="scientific">Rhodobacter aestuarii</name>
    <dbReference type="NCBI Taxonomy" id="453582"/>
    <lineage>
        <taxon>Bacteria</taxon>
        <taxon>Pseudomonadati</taxon>
        <taxon>Pseudomonadota</taxon>
        <taxon>Alphaproteobacteria</taxon>
        <taxon>Rhodobacterales</taxon>
        <taxon>Rhodobacter group</taxon>
        <taxon>Rhodobacter</taxon>
    </lineage>
</organism>
<accession>A0A1N7Q273</accession>
<dbReference type="Proteomes" id="UP000186221">
    <property type="component" value="Unassembled WGS sequence"/>
</dbReference>
<dbReference type="AlphaFoldDB" id="A0A1N7Q273"/>
<name>A0A1N7Q273_9RHOB</name>